<feature type="transmembrane region" description="Helical" evidence="7">
    <location>
        <begin position="684"/>
        <end position="705"/>
    </location>
</feature>
<feature type="compositionally biased region" description="Basic and acidic residues" evidence="6">
    <location>
        <begin position="185"/>
        <end position="197"/>
    </location>
</feature>
<dbReference type="PROSITE" id="PS50850">
    <property type="entry name" value="MFS"/>
    <property type="match status" value="1"/>
</dbReference>
<feature type="transmembrane region" description="Helical" evidence="7">
    <location>
        <begin position="547"/>
        <end position="568"/>
    </location>
</feature>
<evidence type="ECO:0000256" key="4">
    <source>
        <dbReference type="ARBA" id="ARBA00022989"/>
    </source>
</evidence>
<feature type="transmembrane region" description="Helical" evidence="7">
    <location>
        <begin position="589"/>
        <end position="613"/>
    </location>
</feature>
<feature type="transmembrane region" description="Helical" evidence="7">
    <location>
        <begin position="516"/>
        <end position="535"/>
    </location>
</feature>
<evidence type="ECO:0000256" key="2">
    <source>
        <dbReference type="ARBA" id="ARBA00007520"/>
    </source>
</evidence>
<evidence type="ECO:0000313" key="9">
    <source>
        <dbReference type="EMBL" id="KAK2071553.1"/>
    </source>
</evidence>
<dbReference type="GO" id="GO:0022857">
    <property type="term" value="F:transmembrane transporter activity"/>
    <property type="evidence" value="ECO:0007669"/>
    <property type="project" value="InterPro"/>
</dbReference>
<dbReference type="InterPro" id="IPR020846">
    <property type="entry name" value="MFS_dom"/>
</dbReference>
<comment type="similarity">
    <text evidence="2">Belongs to the major facilitator superfamily. TCR/Tet family.</text>
</comment>
<evidence type="ECO:0000313" key="10">
    <source>
        <dbReference type="Proteomes" id="UP001217918"/>
    </source>
</evidence>
<feature type="transmembrane region" description="Helical" evidence="7">
    <location>
        <begin position="473"/>
        <end position="495"/>
    </location>
</feature>
<feature type="compositionally biased region" description="Basic and acidic residues" evidence="6">
    <location>
        <begin position="160"/>
        <end position="177"/>
    </location>
</feature>
<evidence type="ECO:0000256" key="5">
    <source>
        <dbReference type="ARBA" id="ARBA00023136"/>
    </source>
</evidence>
<comment type="caution">
    <text evidence="9">The sequence shown here is derived from an EMBL/GenBank/DDBJ whole genome shotgun (WGS) entry which is preliminary data.</text>
</comment>
<comment type="subcellular location">
    <subcellularLocation>
        <location evidence="1">Membrane</location>
        <topology evidence="1">Multi-pass membrane protein</topology>
    </subcellularLocation>
</comment>
<feature type="transmembrane region" description="Helical" evidence="7">
    <location>
        <begin position="653"/>
        <end position="672"/>
    </location>
</feature>
<keyword evidence="10" id="KW-1185">Reference proteome</keyword>
<dbReference type="Gene3D" id="1.20.1250.20">
    <property type="entry name" value="MFS general substrate transporter like domains"/>
    <property type="match status" value="1"/>
</dbReference>
<evidence type="ECO:0000259" key="8">
    <source>
        <dbReference type="PROSITE" id="PS50850"/>
    </source>
</evidence>
<feature type="domain" description="Major facilitator superfamily (MFS) profile" evidence="8">
    <location>
        <begin position="320"/>
        <end position="819"/>
    </location>
</feature>
<feature type="transmembrane region" description="Helical" evidence="7">
    <location>
        <begin position="317"/>
        <end position="338"/>
    </location>
</feature>
<dbReference type="InterPro" id="IPR011701">
    <property type="entry name" value="MFS"/>
</dbReference>
<feature type="transmembrane region" description="Helical" evidence="7">
    <location>
        <begin position="717"/>
        <end position="740"/>
    </location>
</feature>
<sequence length="840" mass="92021">MDTAGDHHAHGAEGTYHDNNTYGSRPLPSFPPPTTGHDGTAQAHPPPLASSRVLRGTPSPRDDFLDGSVVDDYRTFLDLSGSFPRPRTAEEQRNGAPREMDTRDQANTVRHRHLDGEHAMYNNAYDDGERRPMPHASPQRSPQYAKMQYPAPSPRRAQHRHDYEHRDGHHPQHDAHAHAHAHAPPYHESHEYHDASPRRAQHNNGNRRYKDSDSIMSSNSKDIPIRPPSSVYPRPQDGAWAANKQEEEAGLRNRQPQNGAAPPSGKGFAGQGLQLRSRFSYDESNLDTPQGSGKQAPSLHELLATAPYGVHYHKGSAILLMIALCVCVLMVGLDAPILTSILHPIRDDLNWKDRDDGYAWIGAAYIIAWVVVAPIWGAFTIVLPIKLVMLGGQAILIAGSVVCGVAQDADTFLAGRAIQGVGGCGIAASGNLVLHGLFPETKRGELLRVMGIILGLGAPLGPVAGGTISHALSWRWCLLINIPVVCVCGFIMTLLMLPERKKERMAQLYSPDRKHVAWASIFSVIPPIVIFMVSLQHGGIEQLESSARILFLPIIGVLWWALCAFVEWKVSPGDYAVVTVRMLRQPGTVVCLIYALLHSFSINAGPFFMSYYFNAVQGFSAIMNALHLIPFLAASAATWAAQDAFNRRCPGQHFPVLAAGHVIMVLGFALYMDLGADYDLARLVGYQVVTAVGGTMTFTATLTVLEQDLHDQDMEPAGNAIDFMRAISMVLALAFGGLVYEAEIHAQYPGVVAKVGESIAKYLKGLEDTANAELESLPMDTQLVVREAIAAAVRRTWMVLLAMVAVSALLLPLLWWLKRPGKRGGDKTKGRWTWKPHADR</sequence>
<feature type="transmembrane region" description="Helical" evidence="7">
    <location>
        <begin position="797"/>
        <end position="817"/>
    </location>
</feature>
<dbReference type="EMBL" id="JAQQPM010000005">
    <property type="protein sequence ID" value="KAK2071553.1"/>
    <property type="molecule type" value="Genomic_DNA"/>
</dbReference>
<proteinExistence type="inferred from homology"/>
<name>A0AAD9MF12_9PEZI</name>
<evidence type="ECO:0000256" key="7">
    <source>
        <dbReference type="SAM" id="Phobius"/>
    </source>
</evidence>
<protein>
    <recommendedName>
        <fullName evidence="8">Major facilitator superfamily (MFS) profile domain-containing protein</fullName>
    </recommendedName>
</protein>
<dbReference type="GO" id="GO:0005886">
    <property type="term" value="C:plasma membrane"/>
    <property type="evidence" value="ECO:0007669"/>
    <property type="project" value="TreeGrafter"/>
</dbReference>
<gene>
    <name evidence="9" type="ORF">P8C59_005967</name>
</gene>
<feature type="transmembrane region" description="Helical" evidence="7">
    <location>
        <begin position="387"/>
        <end position="407"/>
    </location>
</feature>
<evidence type="ECO:0000256" key="1">
    <source>
        <dbReference type="ARBA" id="ARBA00004141"/>
    </source>
</evidence>
<feature type="transmembrane region" description="Helical" evidence="7">
    <location>
        <begin position="413"/>
        <end position="434"/>
    </location>
</feature>
<dbReference type="AlphaFoldDB" id="A0AAD9MF12"/>
<feature type="region of interest" description="Disordered" evidence="6">
    <location>
        <begin position="1"/>
        <end position="269"/>
    </location>
</feature>
<keyword evidence="5 7" id="KW-0472">Membrane</keyword>
<dbReference type="Pfam" id="PF07690">
    <property type="entry name" value="MFS_1"/>
    <property type="match status" value="1"/>
</dbReference>
<reference evidence="9" key="1">
    <citation type="journal article" date="2023" name="Mol. Plant Microbe Interact.">
        <title>Elucidating the Obligate Nature and Biological Capacity of an Invasive Fungal Corn Pathogen.</title>
        <authorList>
            <person name="MacCready J.S."/>
            <person name="Roggenkamp E.M."/>
            <person name="Gdanetz K."/>
            <person name="Chilvers M.I."/>
        </authorList>
    </citation>
    <scope>NUCLEOTIDE SEQUENCE</scope>
    <source>
        <strain evidence="9">PM02</strain>
    </source>
</reference>
<feature type="transmembrane region" description="Helical" evidence="7">
    <location>
        <begin position="358"/>
        <end position="380"/>
    </location>
</feature>
<dbReference type="Proteomes" id="UP001217918">
    <property type="component" value="Unassembled WGS sequence"/>
</dbReference>
<keyword evidence="3 7" id="KW-0812">Transmembrane</keyword>
<dbReference type="PANTHER" id="PTHR23501">
    <property type="entry name" value="MAJOR FACILITATOR SUPERFAMILY"/>
    <property type="match status" value="1"/>
</dbReference>
<dbReference type="PANTHER" id="PTHR23501:SF102">
    <property type="entry name" value="DRUG TRANSPORTER, PUTATIVE (AFU_ORTHOLOGUE AFUA_3G08530)-RELATED"/>
    <property type="match status" value="1"/>
</dbReference>
<keyword evidence="4 7" id="KW-1133">Transmembrane helix</keyword>
<dbReference type="SUPFAM" id="SSF103473">
    <property type="entry name" value="MFS general substrate transporter"/>
    <property type="match status" value="1"/>
</dbReference>
<dbReference type="InterPro" id="IPR036259">
    <property type="entry name" value="MFS_trans_sf"/>
</dbReference>
<dbReference type="PRINTS" id="PR01036">
    <property type="entry name" value="TCRTETB"/>
</dbReference>
<feature type="transmembrane region" description="Helical" evidence="7">
    <location>
        <begin position="446"/>
        <end position="467"/>
    </location>
</feature>
<feature type="transmembrane region" description="Helical" evidence="7">
    <location>
        <begin position="619"/>
        <end position="641"/>
    </location>
</feature>
<accession>A0AAD9MF12</accession>
<feature type="compositionally biased region" description="Basic and acidic residues" evidence="6">
    <location>
        <begin position="1"/>
        <end position="11"/>
    </location>
</feature>
<organism evidence="9 10">
    <name type="scientific">Phyllachora maydis</name>
    <dbReference type="NCBI Taxonomy" id="1825666"/>
    <lineage>
        <taxon>Eukaryota</taxon>
        <taxon>Fungi</taxon>
        <taxon>Dikarya</taxon>
        <taxon>Ascomycota</taxon>
        <taxon>Pezizomycotina</taxon>
        <taxon>Sordariomycetes</taxon>
        <taxon>Sordariomycetidae</taxon>
        <taxon>Phyllachorales</taxon>
        <taxon>Phyllachoraceae</taxon>
        <taxon>Phyllachora</taxon>
    </lineage>
</organism>
<evidence type="ECO:0000256" key="6">
    <source>
        <dbReference type="SAM" id="MobiDB-lite"/>
    </source>
</evidence>
<evidence type="ECO:0000256" key="3">
    <source>
        <dbReference type="ARBA" id="ARBA00022692"/>
    </source>
</evidence>
<feature type="compositionally biased region" description="Basic and acidic residues" evidence="6">
    <location>
        <begin position="87"/>
        <end position="104"/>
    </location>
</feature>